<comment type="caution">
    <text evidence="7">The sequence shown here is derived from an EMBL/GenBank/DDBJ whole genome shotgun (WGS) entry which is preliminary data.</text>
</comment>
<accession>A0AAE1INC7</accession>
<evidence type="ECO:0000256" key="4">
    <source>
        <dbReference type="ARBA" id="ARBA00023157"/>
    </source>
</evidence>
<evidence type="ECO:0000313" key="8">
    <source>
        <dbReference type="Proteomes" id="UP001293593"/>
    </source>
</evidence>
<keyword evidence="3" id="KW-0611">Plant defense</keyword>
<comment type="similarity">
    <text evidence="1">Belongs to the CRISP family.</text>
</comment>
<dbReference type="SMART" id="SM00198">
    <property type="entry name" value="SCP"/>
    <property type="match status" value="1"/>
</dbReference>
<proteinExistence type="inferred from homology"/>
<dbReference type="InterPro" id="IPR035940">
    <property type="entry name" value="CAP_sf"/>
</dbReference>
<dbReference type="GO" id="GO:0098542">
    <property type="term" value="P:defense response to other organism"/>
    <property type="evidence" value="ECO:0007669"/>
    <property type="project" value="UniProtKB-ARBA"/>
</dbReference>
<dbReference type="PRINTS" id="PR00837">
    <property type="entry name" value="V5TPXLIKE"/>
</dbReference>
<dbReference type="EMBL" id="JAWXYG010000014">
    <property type="protein sequence ID" value="KAK4254082.1"/>
    <property type="molecule type" value="Genomic_DNA"/>
</dbReference>
<sequence>MEHFSSSKLPFFLLFFFLLTVWAYAQDSPQDYVDVHNAARGNVGVPPIVWDATVAEYAQNYANLRKADCQNRPSNGKYGETIHVFPGDMSGADAVKTWVAQKAYYDYNTNMCVGGECHSYLQVVWRNTIRLGCAKVRCNNGGTFIVCDYDPSGNIPGQRPY</sequence>
<feature type="chain" id="PRO_5042184320" description="SCP domain-containing protein" evidence="5">
    <location>
        <begin position="26"/>
        <end position="161"/>
    </location>
</feature>
<dbReference type="Pfam" id="PF00188">
    <property type="entry name" value="CAP"/>
    <property type="match status" value="1"/>
</dbReference>
<evidence type="ECO:0000313" key="7">
    <source>
        <dbReference type="EMBL" id="KAK4254082.1"/>
    </source>
</evidence>
<dbReference type="AlphaFoldDB" id="A0AAE1INC7"/>
<dbReference type="Gene3D" id="3.40.33.10">
    <property type="entry name" value="CAP"/>
    <property type="match status" value="1"/>
</dbReference>
<dbReference type="InterPro" id="IPR001283">
    <property type="entry name" value="CRISP-related"/>
</dbReference>
<reference evidence="7" key="1">
    <citation type="submission" date="2023-10" db="EMBL/GenBank/DDBJ databases">
        <title>Chromosome-level genome of the transformable northern wattle, Acacia crassicarpa.</title>
        <authorList>
            <person name="Massaro I."/>
            <person name="Sinha N.R."/>
            <person name="Poethig S."/>
            <person name="Leichty A.R."/>
        </authorList>
    </citation>
    <scope>NUCLEOTIDE SEQUENCE</scope>
    <source>
        <strain evidence="7">Acra3RX</strain>
        <tissue evidence="7">Leaf</tissue>
    </source>
</reference>
<dbReference type="Proteomes" id="UP001293593">
    <property type="component" value="Unassembled WGS sequence"/>
</dbReference>
<dbReference type="SUPFAM" id="SSF55797">
    <property type="entry name" value="PR-1-like"/>
    <property type="match status" value="1"/>
</dbReference>
<dbReference type="CDD" id="cd05381">
    <property type="entry name" value="CAP_PR-1"/>
    <property type="match status" value="1"/>
</dbReference>
<keyword evidence="4" id="KW-1015">Disulfide bond</keyword>
<keyword evidence="2 5" id="KW-0732">Signal</keyword>
<dbReference type="InterPro" id="IPR014044">
    <property type="entry name" value="CAP_dom"/>
</dbReference>
<feature type="domain" description="SCP" evidence="6">
    <location>
        <begin position="27"/>
        <end position="157"/>
    </location>
</feature>
<name>A0AAE1INC7_9FABA</name>
<evidence type="ECO:0000256" key="3">
    <source>
        <dbReference type="ARBA" id="ARBA00022821"/>
    </source>
</evidence>
<dbReference type="PANTHER" id="PTHR10334">
    <property type="entry name" value="CYSTEINE-RICH SECRETORY PROTEIN-RELATED"/>
    <property type="match status" value="1"/>
</dbReference>
<evidence type="ECO:0000256" key="1">
    <source>
        <dbReference type="ARBA" id="ARBA00009923"/>
    </source>
</evidence>
<protein>
    <recommendedName>
        <fullName evidence="6">SCP domain-containing protein</fullName>
    </recommendedName>
</protein>
<feature type="signal peptide" evidence="5">
    <location>
        <begin position="1"/>
        <end position="25"/>
    </location>
</feature>
<dbReference type="FunFam" id="3.40.33.10:FF:000006">
    <property type="entry name" value="Putative pathogenesis-related protein 1"/>
    <property type="match status" value="1"/>
</dbReference>
<evidence type="ECO:0000259" key="6">
    <source>
        <dbReference type="SMART" id="SM00198"/>
    </source>
</evidence>
<evidence type="ECO:0000256" key="5">
    <source>
        <dbReference type="SAM" id="SignalP"/>
    </source>
</evidence>
<gene>
    <name evidence="7" type="ORF">QN277_009511</name>
</gene>
<evidence type="ECO:0000256" key="2">
    <source>
        <dbReference type="ARBA" id="ARBA00022729"/>
    </source>
</evidence>
<keyword evidence="8" id="KW-1185">Reference proteome</keyword>
<organism evidence="7 8">
    <name type="scientific">Acacia crassicarpa</name>
    <name type="common">northern wattle</name>
    <dbReference type="NCBI Taxonomy" id="499986"/>
    <lineage>
        <taxon>Eukaryota</taxon>
        <taxon>Viridiplantae</taxon>
        <taxon>Streptophyta</taxon>
        <taxon>Embryophyta</taxon>
        <taxon>Tracheophyta</taxon>
        <taxon>Spermatophyta</taxon>
        <taxon>Magnoliopsida</taxon>
        <taxon>eudicotyledons</taxon>
        <taxon>Gunneridae</taxon>
        <taxon>Pentapetalae</taxon>
        <taxon>rosids</taxon>
        <taxon>fabids</taxon>
        <taxon>Fabales</taxon>
        <taxon>Fabaceae</taxon>
        <taxon>Caesalpinioideae</taxon>
        <taxon>mimosoid clade</taxon>
        <taxon>Acacieae</taxon>
        <taxon>Acacia</taxon>
    </lineage>
</organism>